<protein>
    <submittedName>
        <fullName evidence="1">Uncharacterized protein</fullName>
    </submittedName>
</protein>
<reference evidence="1 2" key="1">
    <citation type="submission" date="2023-10" db="EMBL/GenBank/DDBJ databases">
        <title>complete genome sequence of Corynebacterium pseudokroppenstedtii P15-C1.</title>
        <authorList>
            <person name="Bruggemann H."/>
            <person name="Poehlein A."/>
        </authorList>
    </citation>
    <scope>NUCLEOTIDE SEQUENCE [LARGE SCALE GENOMIC DNA]</scope>
    <source>
        <strain evidence="1 2">P15_C1</strain>
    </source>
</reference>
<proteinExistence type="predicted"/>
<evidence type="ECO:0000313" key="2">
    <source>
        <dbReference type="Proteomes" id="UP001174314"/>
    </source>
</evidence>
<gene>
    <name evidence="1" type="ORF">Q0N40_00140</name>
</gene>
<dbReference type="KEGG" id="cpsk:Q0N40_00140"/>
<dbReference type="Proteomes" id="UP001174314">
    <property type="component" value="Chromosome"/>
</dbReference>
<name>A0AAU0PYY2_9CORY</name>
<accession>A0AAU0PYY2</accession>
<sequence length="111" mass="11713">MTAPGVGGPYGVDDELNVRAAFGAQPLSAEQLLIIIDEFRAAAGSGVYLVRPWACAAIVAAGQGRIGGIPTHRNEKEMLDAVGEAITRLKPLNKANGKLAELVVDIMTMRR</sequence>
<dbReference type="EMBL" id="CP137757">
    <property type="protein sequence ID" value="WPF25016.1"/>
    <property type="molecule type" value="Genomic_DNA"/>
</dbReference>
<organism evidence="1 2">
    <name type="scientific">Corynebacterium pseudokroppenstedtii</name>
    <dbReference type="NCBI Taxonomy" id="2804917"/>
    <lineage>
        <taxon>Bacteria</taxon>
        <taxon>Bacillati</taxon>
        <taxon>Actinomycetota</taxon>
        <taxon>Actinomycetes</taxon>
        <taxon>Mycobacteriales</taxon>
        <taxon>Corynebacteriaceae</taxon>
        <taxon>Corynebacterium</taxon>
    </lineage>
</organism>
<keyword evidence="2" id="KW-1185">Reference proteome</keyword>
<evidence type="ECO:0000313" key="1">
    <source>
        <dbReference type="EMBL" id="WPF25016.1"/>
    </source>
</evidence>
<dbReference type="AlphaFoldDB" id="A0AAU0PYY2"/>
<dbReference type="RefSeq" id="WP_204087769.1">
    <property type="nucleotide sequence ID" value="NZ_CP137757.1"/>
</dbReference>